<evidence type="ECO:0000256" key="1">
    <source>
        <dbReference type="ARBA" id="ARBA00004141"/>
    </source>
</evidence>
<dbReference type="SUPFAM" id="SSF103473">
    <property type="entry name" value="MFS general substrate transporter"/>
    <property type="match status" value="1"/>
</dbReference>
<feature type="transmembrane region" description="Helical" evidence="7">
    <location>
        <begin position="452"/>
        <end position="476"/>
    </location>
</feature>
<dbReference type="InterPro" id="IPR011701">
    <property type="entry name" value="MFS"/>
</dbReference>
<feature type="transmembrane region" description="Helical" evidence="7">
    <location>
        <begin position="393"/>
        <end position="412"/>
    </location>
</feature>
<name>A0ABR4JKE5_9EURO</name>
<feature type="compositionally biased region" description="Basic and acidic residues" evidence="6">
    <location>
        <begin position="17"/>
        <end position="33"/>
    </location>
</feature>
<evidence type="ECO:0000256" key="4">
    <source>
        <dbReference type="ARBA" id="ARBA00022989"/>
    </source>
</evidence>
<dbReference type="PANTHER" id="PTHR43791">
    <property type="entry name" value="PERMEASE-RELATED"/>
    <property type="match status" value="1"/>
</dbReference>
<comment type="caution">
    <text evidence="8">The sequence shown here is derived from an EMBL/GenBank/DDBJ whole genome shotgun (WGS) entry which is preliminary data.</text>
</comment>
<accession>A0ABR4JKE5</accession>
<feature type="transmembrane region" description="Helical" evidence="7">
    <location>
        <begin position="339"/>
        <end position="356"/>
    </location>
</feature>
<sequence>MSMADSNFSSSTPATLDPEKHAADDQDGGKKELQPTNSTGLGELDDSEYTDAQYKKLLRKIDAYLIPMMFFCYGIQQTDKTSISIQALFGMNTDLGLQGQEYQWLTTIFYLTYLVGEFPSTWLLQKYNLGRTLTLYMVGWSICLLCISACNNWSQMMALRALQGFFECNITPGFLMITAAWYRTDEHANRSLFWQSSQGFFSVVCNLMLYGIARHVTKVGGIDAWRCISLFLGALTLMGAIFSWFILGSPGEVKWLSDEEKRMASARIVMNQMAEDTVGKNWNWDQFWECFKDPQVYFGFFNTMLSCIPNGGITAFSSLMYQTFGFDEWGSMLYGLPRNGIYVVVFIFVALFLRYVQNQRMWIMIASCILPCVGMLVMSLLPNTPKHKWVKWGMFNMTVVFSLAIFLGWSLITSNVAGRTKKTVCSALTLISYCVGNMIGAQVFQTKDAPRYVSGTITCCVCFGVEILLIVVWRLWYVYENRRRDRLAAEAGLSQEDRKQMGQQLGMQDKTDLQNPHFRYTM</sequence>
<dbReference type="PANTHER" id="PTHR43791:SF7">
    <property type="entry name" value="MAJOR FACILITATOR SUPERFAMILY (MFS) PROFILE DOMAIN-CONTAINING PROTEIN"/>
    <property type="match status" value="1"/>
</dbReference>
<evidence type="ECO:0000313" key="9">
    <source>
        <dbReference type="Proteomes" id="UP001610446"/>
    </source>
</evidence>
<dbReference type="Pfam" id="PF07690">
    <property type="entry name" value="MFS_1"/>
    <property type="match status" value="1"/>
</dbReference>
<keyword evidence="3 7" id="KW-0812">Transmembrane</keyword>
<keyword evidence="5 7" id="KW-0472">Membrane</keyword>
<evidence type="ECO:0000256" key="7">
    <source>
        <dbReference type="SAM" id="Phobius"/>
    </source>
</evidence>
<proteinExistence type="predicted"/>
<evidence type="ECO:0000256" key="3">
    <source>
        <dbReference type="ARBA" id="ARBA00022692"/>
    </source>
</evidence>
<evidence type="ECO:0000256" key="5">
    <source>
        <dbReference type="ARBA" id="ARBA00023136"/>
    </source>
</evidence>
<feature type="compositionally biased region" description="Polar residues" evidence="6">
    <location>
        <begin position="1"/>
        <end position="14"/>
    </location>
</feature>
<comment type="subcellular location">
    <subcellularLocation>
        <location evidence="1">Membrane</location>
        <topology evidence="1">Multi-pass membrane protein</topology>
    </subcellularLocation>
</comment>
<feature type="transmembrane region" description="Helical" evidence="7">
    <location>
        <begin position="194"/>
        <end position="213"/>
    </location>
</feature>
<feature type="transmembrane region" description="Helical" evidence="7">
    <location>
        <begin position="133"/>
        <end position="153"/>
    </location>
</feature>
<feature type="transmembrane region" description="Helical" evidence="7">
    <location>
        <begin position="424"/>
        <end position="446"/>
    </location>
</feature>
<dbReference type="Proteomes" id="UP001610446">
    <property type="component" value="Unassembled WGS sequence"/>
</dbReference>
<dbReference type="EMBL" id="JBFXLU010000120">
    <property type="protein sequence ID" value="KAL2840499.1"/>
    <property type="molecule type" value="Genomic_DNA"/>
</dbReference>
<feature type="transmembrane region" description="Helical" evidence="7">
    <location>
        <begin position="165"/>
        <end position="182"/>
    </location>
</feature>
<reference evidence="8 9" key="1">
    <citation type="submission" date="2024-07" db="EMBL/GenBank/DDBJ databases">
        <title>Section-level genome sequencing and comparative genomics of Aspergillus sections Usti and Cavernicolus.</title>
        <authorList>
            <consortium name="Lawrence Berkeley National Laboratory"/>
            <person name="Nybo J.L."/>
            <person name="Vesth T.C."/>
            <person name="Theobald S."/>
            <person name="Frisvad J.C."/>
            <person name="Larsen T.O."/>
            <person name="Kjaerboelling I."/>
            <person name="Rothschild-Mancinelli K."/>
            <person name="Lyhne E.K."/>
            <person name="Kogle M.E."/>
            <person name="Barry K."/>
            <person name="Clum A."/>
            <person name="Na H."/>
            <person name="Ledsgaard L."/>
            <person name="Lin J."/>
            <person name="Lipzen A."/>
            <person name="Kuo A."/>
            <person name="Riley R."/>
            <person name="Mondo S."/>
            <person name="Labutti K."/>
            <person name="Haridas S."/>
            <person name="Pangalinan J."/>
            <person name="Salamov A.A."/>
            <person name="Simmons B.A."/>
            <person name="Magnuson J.K."/>
            <person name="Chen J."/>
            <person name="Drula E."/>
            <person name="Henrissat B."/>
            <person name="Wiebenga A."/>
            <person name="Lubbers R.J."/>
            <person name="Gomes A.C."/>
            <person name="Makela M.R."/>
            <person name="Stajich J."/>
            <person name="Grigoriev I.V."/>
            <person name="Mortensen U.H."/>
            <person name="De Vries R.P."/>
            <person name="Baker S.E."/>
            <person name="Andersen M.R."/>
        </authorList>
    </citation>
    <scope>NUCLEOTIDE SEQUENCE [LARGE SCALE GENOMIC DNA]</scope>
    <source>
        <strain evidence="8 9">CBS 123904</strain>
    </source>
</reference>
<evidence type="ECO:0000256" key="6">
    <source>
        <dbReference type="SAM" id="MobiDB-lite"/>
    </source>
</evidence>
<feature type="transmembrane region" description="Helical" evidence="7">
    <location>
        <begin position="225"/>
        <end position="247"/>
    </location>
</feature>
<evidence type="ECO:0000313" key="8">
    <source>
        <dbReference type="EMBL" id="KAL2840499.1"/>
    </source>
</evidence>
<keyword evidence="2" id="KW-0813">Transport</keyword>
<feature type="transmembrane region" description="Helical" evidence="7">
    <location>
        <begin position="363"/>
        <end position="381"/>
    </location>
</feature>
<feature type="region of interest" description="Disordered" evidence="6">
    <location>
        <begin position="1"/>
        <end position="44"/>
    </location>
</feature>
<dbReference type="Gene3D" id="1.20.1250.20">
    <property type="entry name" value="MFS general substrate transporter like domains"/>
    <property type="match status" value="1"/>
</dbReference>
<keyword evidence="4 7" id="KW-1133">Transmembrane helix</keyword>
<organism evidence="8 9">
    <name type="scientific">Aspergillus pseudoustus</name>
    <dbReference type="NCBI Taxonomy" id="1810923"/>
    <lineage>
        <taxon>Eukaryota</taxon>
        <taxon>Fungi</taxon>
        <taxon>Dikarya</taxon>
        <taxon>Ascomycota</taxon>
        <taxon>Pezizomycotina</taxon>
        <taxon>Eurotiomycetes</taxon>
        <taxon>Eurotiomycetidae</taxon>
        <taxon>Eurotiales</taxon>
        <taxon>Aspergillaceae</taxon>
        <taxon>Aspergillus</taxon>
        <taxon>Aspergillus subgen. Nidulantes</taxon>
    </lineage>
</organism>
<protein>
    <submittedName>
        <fullName evidence="8">MFS general substrate transporter</fullName>
    </submittedName>
</protein>
<evidence type="ECO:0000256" key="2">
    <source>
        <dbReference type="ARBA" id="ARBA00022448"/>
    </source>
</evidence>
<gene>
    <name evidence="8" type="ORF">BJY01DRAFT_257355</name>
</gene>
<keyword evidence="9" id="KW-1185">Reference proteome</keyword>
<dbReference type="InterPro" id="IPR036259">
    <property type="entry name" value="MFS_trans_sf"/>
</dbReference>